<sequence>MGPARPTLDAAINIPVPRFGLLVSSVDTGLSDRYILASLCRCRPRHCLSGGQDPDCTSKFSISTRIDAVFSALCATIDHFIYNNRWSTDHSLANEAICSGFFAAEHVDPDKDVNTDVMINSKRNNSLFVRC</sequence>
<dbReference type="InParanoid" id="D6WLH4"/>
<dbReference type="EMBL" id="KQ971343">
    <property type="protein sequence ID" value="EFA03452.1"/>
    <property type="molecule type" value="Genomic_DNA"/>
</dbReference>
<name>D6WLH4_TRICA</name>
<keyword evidence="2" id="KW-1185">Reference proteome</keyword>
<dbReference type="AlphaFoldDB" id="D6WLH4"/>
<proteinExistence type="predicted"/>
<accession>D6WLH4</accession>
<dbReference type="HOGENOM" id="CLU_1930243_0_0_1"/>
<protein>
    <submittedName>
        <fullName evidence="1">Uncharacterized protein</fullName>
    </submittedName>
</protein>
<evidence type="ECO:0000313" key="2">
    <source>
        <dbReference type="Proteomes" id="UP000007266"/>
    </source>
</evidence>
<dbReference type="Proteomes" id="UP000007266">
    <property type="component" value="Linkage group 5"/>
</dbReference>
<evidence type="ECO:0000313" key="1">
    <source>
        <dbReference type="EMBL" id="EFA03452.1"/>
    </source>
</evidence>
<gene>
    <name evidence="1" type="primary">GLEAN_13443</name>
    <name evidence="1" type="ORF">TcasGA2_TC013443</name>
</gene>
<organism evidence="1 2">
    <name type="scientific">Tribolium castaneum</name>
    <name type="common">Red flour beetle</name>
    <dbReference type="NCBI Taxonomy" id="7070"/>
    <lineage>
        <taxon>Eukaryota</taxon>
        <taxon>Metazoa</taxon>
        <taxon>Ecdysozoa</taxon>
        <taxon>Arthropoda</taxon>
        <taxon>Hexapoda</taxon>
        <taxon>Insecta</taxon>
        <taxon>Pterygota</taxon>
        <taxon>Neoptera</taxon>
        <taxon>Endopterygota</taxon>
        <taxon>Coleoptera</taxon>
        <taxon>Polyphaga</taxon>
        <taxon>Cucujiformia</taxon>
        <taxon>Tenebrionidae</taxon>
        <taxon>Tenebrionidae incertae sedis</taxon>
        <taxon>Tribolium</taxon>
    </lineage>
</organism>
<reference evidence="1 2" key="1">
    <citation type="journal article" date="2008" name="Nature">
        <title>The genome of the model beetle and pest Tribolium castaneum.</title>
        <authorList>
            <consortium name="Tribolium Genome Sequencing Consortium"/>
            <person name="Richards S."/>
            <person name="Gibbs R.A."/>
            <person name="Weinstock G.M."/>
            <person name="Brown S.J."/>
            <person name="Denell R."/>
            <person name="Beeman R.W."/>
            <person name="Gibbs R."/>
            <person name="Beeman R.W."/>
            <person name="Brown S.J."/>
            <person name="Bucher G."/>
            <person name="Friedrich M."/>
            <person name="Grimmelikhuijzen C.J."/>
            <person name="Klingler M."/>
            <person name="Lorenzen M."/>
            <person name="Richards S."/>
            <person name="Roth S."/>
            <person name="Schroder R."/>
            <person name="Tautz D."/>
            <person name="Zdobnov E.M."/>
            <person name="Muzny D."/>
            <person name="Gibbs R.A."/>
            <person name="Weinstock G.M."/>
            <person name="Attaway T."/>
            <person name="Bell S."/>
            <person name="Buhay C.J."/>
            <person name="Chandrabose M.N."/>
            <person name="Chavez D."/>
            <person name="Clerk-Blankenburg K.P."/>
            <person name="Cree A."/>
            <person name="Dao M."/>
            <person name="Davis C."/>
            <person name="Chacko J."/>
            <person name="Dinh H."/>
            <person name="Dugan-Rocha S."/>
            <person name="Fowler G."/>
            <person name="Garner T.T."/>
            <person name="Garnes J."/>
            <person name="Gnirke A."/>
            <person name="Hawes A."/>
            <person name="Hernandez J."/>
            <person name="Hines S."/>
            <person name="Holder M."/>
            <person name="Hume J."/>
            <person name="Jhangiani S.N."/>
            <person name="Joshi V."/>
            <person name="Khan Z.M."/>
            <person name="Jackson L."/>
            <person name="Kovar C."/>
            <person name="Kowis A."/>
            <person name="Lee S."/>
            <person name="Lewis L.R."/>
            <person name="Margolis J."/>
            <person name="Morgan M."/>
            <person name="Nazareth L.V."/>
            <person name="Nguyen N."/>
            <person name="Okwuonu G."/>
            <person name="Parker D."/>
            <person name="Richards S."/>
            <person name="Ruiz S.J."/>
            <person name="Santibanez J."/>
            <person name="Savard J."/>
            <person name="Scherer S.E."/>
            <person name="Schneider B."/>
            <person name="Sodergren E."/>
            <person name="Tautz D."/>
            <person name="Vattahil S."/>
            <person name="Villasana D."/>
            <person name="White C.S."/>
            <person name="Wright R."/>
            <person name="Park Y."/>
            <person name="Beeman R.W."/>
            <person name="Lord J."/>
            <person name="Oppert B."/>
            <person name="Lorenzen M."/>
            <person name="Brown S."/>
            <person name="Wang L."/>
            <person name="Savard J."/>
            <person name="Tautz D."/>
            <person name="Richards S."/>
            <person name="Weinstock G."/>
            <person name="Gibbs R.A."/>
            <person name="Liu Y."/>
            <person name="Worley K."/>
            <person name="Weinstock G."/>
            <person name="Elsik C.G."/>
            <person name="Reese J.T."/>
            <person name="Elhaik E."/>
            <person name="Landan G."/>
            <person name="Graur D."/>
            <person name="Arensburger P."/>
            <person name="Atkinson P."/>
            <person name="Beeman R.W."/>
            <person name="Beidler J."/>
            <person name="Brown S.J."/>
            <person name="Demuth J.P."/>
            <person name="Drury D.W."/>
            <person name="Du Y.Z."/>
            <person name="Fujiwara H."/>
            <person name="Lorenzen M."/>
            <person name="Maselli V."/>
            <person name="Osanai M."/>
            <person name="Park Y."/>
            <person name="Robertson H.M."/>
            <person name="Tu Z."/>
            <person name="Wang J.J."/>
            <person name="Wang S."/>
            <person name="Richards S."/>
            <person name="Song H."/>
            <person name="Zhang L."/>
            <person name="Sodergren E."/>
            <person name="Werner D."/>
            <person name="Stanke M."/>
            <person name="Morgenstern B."/>
            <person name="Solovyev V."/>
            <person name="Kosarev P."/>
            <person name="Brown G."/>
            <person name="Chen H.C."/>
            <person name="Ermolaeva O."/>
            <person name="Hlavina W."/>
            <person name="Kapustin Y."/>
            <person name="Kiryutin B."/>
            <person name="Kitts P."/>
            <person name="Maglott D."/>
            <person name="Pruitt K."/>
            <person name="Sapojnikov V."/>
            <person name="Souvorov A."/>
            <person name="Mackey A.J."/>
            <person name="Waterhouse R.M."/>
            <person name="Wyder S."/>
            <person name="Zdobnov E.M."/>
            <person name="Zdobnov E.M."/>
            <person name="Wyder S."/>
            <person name="Kriventseva E.V."/>
            <person name="Kadowaki T."/>
            <person name="Bork P."/>
            <person name="Aranda M."/>
            <person name="Bao R."/>
            <person name="Beermann A."/>
            <person name="Berns N."/>
            <person name="Bolognesi R."/>
            <person name="Bonneton F."/>
            <person name="Bopp D."/>
            <person name="Brown S.J."/>
            <person name="Bucher G."/>
            <person name="Butts T."/>
            <person name="Chaumot A."/>
            <person name="Denell R.E."/>
            <person name="Ferrier D.E."/>
            <person name="Friedrich M."/>
            <person name="Gordon C.M."/>
            <person name="Jindra M."/>
            <person name="Klingler M."/>
            <person name="Lan Q."/>
            <person name="Lattorff H.M."/>
            <person name="Laudet V."/>
            <person name="von Levetsow C."/>
            <person name="Liu Z."/>
            <person name="Lutz R."/>
            <person name="Lynch J.A."/>
            <person name="da Fonseca R.N."/>
            <person name="Posnien N."/>
            <person name="Reuter R."/>
            <person name="Roth S."/>
            <person name="Savard J."/>
            <person name="Schinko J.B."/>
            <person name="Schmitt C."/>
            <person name="Schoppmeier M."/>
            <person name="Schroder R."/>
            <person name="Shippy T.D."/>
            <person name="Simonnet F."/>
            <person name="Marques-Souza H."/>
            <person name="Tautz D."/>
            <person name="Tomoyasu Y."/>
            <person name="Trauner J."/>
            <person name="Van der Zee M."/>
            <person name="Vervoort M."/>
            <person name="Wittkopp N."/>
            <person name="Wimmer E.A."/>
            <person name="Yang X."/>
            <person name="Jones A.K."/>
            <person name="Sattelle D.B."/>
            <person name="Ebert P.R."/>
            <person name="Nelson D."/>
            <person name="Scott J.G."/>
            <person name="Beeman R.W."/>
            <person name="Muthukrishnan S."/>
            <person name="Kramer K.J."/>
            <person name="Arakane Y."/>
            <person name="Beeman R.W."/>
            <person name="Zhu Q."/>
            <person name="Hogenkamp D."/>
            <person name="Dixit R."/>
            <person name="Oppert B."/>
            <person name="Jiang H."/>
            <person name="Zou Z."/>
            <person name="Marshall J."/>
            <person name="Elpidina E."/>
            <person name="Vinokurov K."/>
            <person name="Oppert C."/>
            <person name="Zou Z."/>
            <person name="Evans J."/>
            <person name="Lu Z."/>
            <person name="Zhao P."/>
            <person name="Sumathipala N."/>
            <person name="Altincicek B."/>
            <person name="Vilcinskas A."/>
            <person name="Williams M."/>
            <person name="Hultmark D."/>
            <person name="Hetru C."/>
            <person name="Jiang H."/>
            <person name="Grimmelikhuijzen C.J."/>
            <person name="Hauser F."/>
            <person name="Cazzamali G."/>
            <person name="Williamson M."/>
            <person name="Park Y."/>
            <person name="Li B."/>
            <person name="Tanaka Y."/>
            <person name="Predel R."/>
            <person name="Neupert S."/>
            <person name="Schachtner J."/>
            <person name="Verleyen P."/>
            <person name="Raible F."/>
            <person name="Bork P."/>
            <person name="Friedrich M."/>
            <person name="Walden K.K."/>
            <person name="Robertson H.M."/>
            <person name="Angeli S."/>
            <person name="Foret S."/>
            <person name="Bucher G."/>
            <person name="Schuetz S."/>
            <person name="Maleszka R."/>
            <person name="Wimmer E.A."/>
            <person name="Beeman R.W."/>
            <person name="Lorenzen M."/>
            <person name="Tomoyasu Y."/>
            <person name="Miller S.C."/>
            <person name="Grossmann D."/>
            <person name="Bucher G."/>
        </authorList>
    </citation>
    <scope>NUCLEOTIDE SEQUENCE [LARGE SCALE GENOMIC DNA]</scope>
    <source>
        <strain evidence="1 2">Georgia GA2</strain>
    </source>
</reference>
<reference evidence="1 2" key="2">
    <citation type="journal article" date="2010" name="Nucleic Acids Res.">
        <title>BeetleBase in 2010: revisions to provide comprehensive genomic information for Tribolium castaneum.</title>
        <authorList>
            <person name="Kim H.S."/>
            <person name="Murphy T."/>
            <person name="Xia J."/>
            <person name="Caragea D."/>
            <person name="Park Y."/>
            <person name="Beeman R.W."/>
            <person name="Lorenzen M.D."/>
            <person name="Butcher S."/>
            <person name="Manak J.R."/>
            <person name="Brown S.J."/>
        </authorList>
    </citation>
    <scope>GENOME REANNOTATION</scope>
    <source>
        <strain evidence="1 2">Georgia GA2</strain>
    </source>
</reference>